<dbReference type="EMBL" id="CP102173">
    <property type="protein sequence ID" value="UUP12133.1"/>
    <property type="molecule type" value="Genomic_DNA"/>
</dbReference>
<evidence type="ECO:0000313" key="2">
    <source>
        <dbReference type="Proteomes" id="UP001316184"/>
    </source>
</evidence>
<dbReference type="RefSeq" id="WP_232399620.1">
    <property type="nucleotide sequence ID" value="NZ_CP102173.1"/>
</dbReference>
<sequence>MNLAELMDNVSKPYALHVDEHGERLVAMRLADDWEVGFRLHRRGSDRSWSVLEIAVRPHGEDASISGNDMRELPMAALIDEARRLAIKSARPRPATT</sequence>
<name>A0ABY5M610_9ACTN</name>
<dbReference type="Proteomes" id="UP001316184">
    <property type="component" value="Chromosome"/>
</dbReference>
<gene>
    <name evidence="1" type="ORF">NQV15_09700</name>
</gene>
<accession>A0ABY5M610</accession>
<proteinExistence type="predicted"/>
<reference evidence="1 2" key="1">
    <citation type="submission" date="2022-08" db="EMBL/GenBank/DDBJ databases">
        <title>novel species in genus Aeromicrobium.</title>
        <authorList>
            <person name="Ye L."/>
        </authorList>
    </citation>
    <scope>NUCLEOTIDE SEQUENCE [LARGE SCALE GENOMIC DNA]</scope>
    <source>
        <strain evidence="2">zg-Y1379</strain>
    </source>
</reference>
<organism evidence="1 2">
    <name type="scientific">Aeromicrobium wangtongii</name>
    <dbReference type="NCBI Taxonomy" id="2969247"/>
    <lineage>
        <taxon>Bacteria</taxon>
        <taxon>Bacillati</taxon>
        <taxon>Actinomycetota</taxon>
        <taxon>Actinomycetes</taxon>
        <taxon>Propionibacteriales</taxon>
        <taxon>Nocardioidaceae</taxon>
        <taxon>Aeromicrobium</taxon>
    </lineage>
</organism>
<keyword evidence="2" id="KW-1185">Reference proteome</keyword>
<evidence type="ECO:0000313" key="1">
    <source>
        <dbReference type="EMBL" id="UUP12133.1"/>
    </source>
</evidence>
<protein>
    <submittedName>
        <fullName evidence="1">Uncharacterized protein</fullName>
    </submittedName>
</protein>